<dbReference type="EMBL" id="ML739105">
    <property type="protein sequence ID" value="KAE8353185.1"/>
    <property type="molecule type" value="Genomic_DNA"/>
</dbReference>
<dbReference type="GO" id="GO:0005576">
    <property type="term" value="C:extracellular region"/>
    <property type="evidence" value="ECO:0007669"/>
    <property type="project" value="UniProtKB-SubCell"/>
</dbReference>
<keyword evidence="14" id="KW-1185">Reference proteome</keyword>
<evidence type="ECO:0000256" key="5">
    <source>
        <dbReference type="ARBA" id="ARBA00022525"/>
    </source>
</evidence>
<organism evidence="13 14">
    <name type="scientific">Aspergillus coremiiformis</name>
    <dbReference type="NCBI Taxonomy" id="138285"/>
    <lineage>
        <taxon>Eukaryota</taxon>
        <taxon>Fungi</taxon>
        <taxon>Dikarya</taxon>
        <taxon>Ascomycota</taxon>
        <taxon>Pezizomycotina</taxon>
        <taxon>Eurotiomycetes</taxon>
        <taxon>Eurotiomycetidae</taxon>
        <taxon>Eurotiales</taxon>
        <taxon>Aspergillaceae</taxon>
        <taxon>Aspergillus</taxon>
        <taxon>Aspergillus subgen. Circumdati</taxon>
    </lineage>
</organism>
<keyword evidence="7 12" id="KW-0378">Hydrolase</keyword>
<keyword evidence="6 12" id="KW-0732">Signal</keyword>
<sequence length="256" mass="25888">MNLTTKTLLASLLGASALAVPVPKGSALVRRNPPLNQFLTALLDQLPAINGPITAVSGVITDLDQLLANLLGAQTTEDGFSGACAEYSVLFARGTSEPGNVGVLVGPPLAEAFVQVAGASNVAFQGVNGYGATVEGYLEGGEPAGGTSMATQASAILAKCPNTKLVMSGYSQGCQIVHNAIEQLPAQDASKISSVLLFGDPDKGKALPNVNASRVLTVCHATDTICENSVVIGPAHLTYAVDVDTAVNFAVAAAGN</sequence>
<comment type="similarity">
    <text evidence="2 12">Belongs to the cutinase family.</text>
</comment>
<dbReference type="GO" id="GO:0016052">
    <property type="term" value="P:carbohydrate catabolic process"/>
    <property type="evidence" value="ECO:0007669"/>
    <property type="project" value="TreeGrafter"/>
</dbReference>
<evidence type="ECO:0000256" key="8">
    <source>
        <dbReference type="ARBA" id="ARBA00023157"/>
    </source>
</evidence>
<evidence type="ECO:0000313" key="13">
    <source>
        <dbReference type="EMBL" id="KAE8353185.1"/>
    </source>
</evidence>
<keyword evidence="8 11" id="KW-1015">Disulfide bond</keyword>
<keyword evidence="4 12" id="KW-0719">Serine esterase</keyword>
<dbReference type="GO" id="GO:0050525">
    <property type="term" value="F:cutinase activity"/>
    <property type="evidence" value="ECO:0007669"/>
    <property type="project" value="UniProtKB-UniRule"/>
</dbReference>
<feature type="disulfide bond" evidence="11">
    <location>
        <begin position="219"/>
        <end position="226"/>
    </location>
</feature>
<evidence type="ECO:0000256" key="11">
    <source>
        <dbReference type="PIRSR" id="PIRSR611150-2"/>
    </source>
</evidence>
<dbReference type="Gene3D" id="3.40.50.1820">
    <property type="entry name" value="alpha/beta hydrolase"/>
    <property type="match status" value="1"/>
</dbReference>
<feature type="signal peptide" evidence="12">
    <location>
        <begin position="1"/>
        <end position="19"/>
    </location>
</feature>
<feature type="active site" evidence="10">
    <location>
        <position position="223"/>
    </location>
</feature>
<feature type="active site" description="Nucleophile" evidence="10">
    <location>
        <position position="171"/>
    </location>
</feature>
<evidence type="ECO:0000256" key="12">
    <source>
        <dbReference type="RuleBase" id="RU361263"/>
    </source>
</evidence>
<accession>A0A5N6Z6B7</accession>
<dbReference type="OrthoDB" id="3225429at2759"/>
<dbReference type="InterPro" id="IPR043580">
    <property type="entry name" value="CUTINASE_1"/>
</dbReference>
<evidence type="ECO:0000256" key="3">
    <source>
        <dbReference type="ARBA" id="ARBA00013095"/>
    </source>
</evidence>
<dbReference type="Proteomes" id="UP000327118">
    <property type="component" value="Unassembled WGS sequence"/>
</dbReference>
<feature type="active site" description="Proton donor/acceptor" evidence="10">
    <location>
        <position position="236"/>
    </location>
</feature>
<comment type="function">
    <text evidence="12">Catalyzes the hydrolysis of complex carboxylic polyesters found in the cell wall of plants. Degrades cutin, a macromolecule that forms the structure of the plant cuticle.</text>
</comment>
<evidence type="ECO:0000313" key="14">
    <source>
        <dbReference type="Proteomes" id="UP000327118"/>
    </source>
</evidence>
<proteinExistence type="inferred from homology"/>
<dbReference type="SMART" id="SM01110">
    <property type="entry name" value="Cutinase"/>
    <property type="match status" value="1"/>
</dbReference>
<dbReference type="EC" id="3.1.1.74" evidence="3 12"/>
<dbReference type="SUPFAM" id="SSF53474">
    <property type="entry name" value="alpha/beta-Hydrolases"/>
    <property type="match status" value="1"/>
</dbReference>
<evidence type="ECO:0000256" key="1">
    <source>
        <dbReference type="ARBA" id="ARBA00004613"/>
    </source>
</evidence>
<dbReference type="InterPro" id="IPR000675">
    <property type="entry name" value="Cutinase/axe"/>
</dbReference>
<reference evidence="14" key="1">
    <citation type="submission" date="2019-04" db="EMBL/GenBank/DDBJ databases">
        <title>Friends and foes A comparative genomics studyof 23 Aspergillus species from section Flavi.</title>
        <authorList>
            <consortium name="DOE Joint Genome Institute"/>
            <person name="Kjaerbolling I."/>
            <person name="Vesth T."/>
            <person name="Frisvad J.C."/>
            <person name="Nybo J.L."/>
            <person name="Theobald S."/>
            <person name="Kildgaard S."/>
            <person name="Isbrandt T."/>
            <person name="Kuo A."/>
            <person name="Sato A."/>
            <person name="Lyhne E.K."/>
            <person name="Kogle M.E."/>
            <person name="Wiebenga A."/>
            <person name="Kun R.S."/>
            <person name="Lubbers R.J."/>
            <person name="Makela M.R."/>
            <person name="Barry K."/>
            <person name="Chovatia M."/>
            <person name="Clum A."/>
            <person name="Daum C."/>
            <person name="Haridas S."/>
            <person name="He G."/>
            <person name="LaButti K."/>
            <person name="Lipzen A."/>
            <person name="Mondo S."/>
            <person name="Riley R."/>
            <person name="Salamov A."/>
            <person name="Simmons B.A."/>
            <person name="Magnuson J.K."/>
            <person name="Henrissat B."/>
            <person name="Mortensen U.H."/>
            <person name="Larsen T.O."/>
            <person name="Devries R.P."/>
            <person name="Grigoriev I.V."/>
            <person name="Machida M."/>
            <person name="Baker S.E."/>
            <person name="Andersen M.R."/>
        </authorList>
    </citation>
    <scope>NUCLEOTIDE SEQUENCE [LARGE SCALE GENOMIC DNA]</scope>
    <source>
        <strain evidence="14">CBS 553.77</strain>
    </source>
</reference>
<evidence type="ECO:0000256" key="7">
    <source>
        <dbReference type="ARBA" id="ARBA00022801"/>
    </source>
</evidence>
<feature type="disulfide bond" evidence="11">
    <location>
        <begin position="84"/>
        <end position="160"/>
    </location>
</feature>
<gene>
    <name evidence="13" type="ORF">BDV28DRAFT_157229</name>
</gene>
<feature type="chain" id="PRO_5031609076" description="Cutinase" evidence="12">
    <location>
        <begin position="20"/>
        <end position="256"/>
    </location>
</feature>
<evidence type="ECO:0000256" key="2">
    <source>
        <dbReference type="ARBA" id="ARBA00007534"/>
    </source>
</evidence>
<dbReference type="FunFam" id="3.40.50.1820:FF:000244">
    <property type="entry name" value="Cutinase"/>
    <property type="match status" value="1"/>
</dbReference>
<comment type="subcellular location">
    <subcellularLocation>
        <location evidence="1 12">Secreted</location>
    </subcellularLocation>
</comment>
<dbReference type="InterPro" id="IPR029058">
    <property type="entry name" value="AB_hydrolase_fold"/>
</dbReference>
<evidence type="ECO:0000256" key="9">
    <source>
        <dbReference type="ARBA" id="ARBA00034045"/>
    </source>
</evidence>
<name>A0A5N6Z6B7_9EURO</name>
<evidence type="ECO:0000256" key="6">
    <source>
        <dbReference type="ARBA" id="ARBA00022729"/>
    </source>
</evidence>
<evidence type="ECO:0000256" key="4">
    <source>
        <dbReference type="ARBA" id="ARBA00022487"/>
    </source>
</evidence>
<dbReference type="PROSITE" id="PS00155">
    <property type="entry name" value="CUTINASE_1"/>
    <property type="match status" value="1"/>
</dbReference>
<keyword evidence="5 12" id="KW-0964">Secreted</keyword>
<dbReference type="InterPro" id="IPR011150">
    <property type="entry name" value="Cutinase_monf"/>
</dbReference>
<dbReference type="PANTHER" id="PTHR48250:SF1">
    <property type="entry name" value="CUTINASE"/>
    <property type="match status" value="1"/>
</dbReference>
<comment type="catalytic activity">
    <reaction evidence="9 12">
        <text>cutin + H2O = cutin monomers.</text>
        <dbReference type="EC" id="3.1.1.74"/>
    </reaction>
</comment>
<dbReference type="PANTHER" id="PTHR48250">
    <property type="entry name" value="CUTINASE 2-RELATED"/>
    <property type="match status" value="1"/>
</dbReference>
<evidence type="ECO:0000256" key="10">
    <source>
        <dbReference type="PIRSR" id="PIRSR611150-1"/>
    </source>
</evidence>
<dbReference type="AlphaFoldDB" id="A0A5N6Z6B7"/>
<dbReference type="PRINTS" id="PR00129">
    <property type="entry name" value="CUTINASE"/>
</dbReference>
<dbReference type="Pfam" id="PF01083">
    <property type="entry name" value="Cutinase"/>
    <property type="match status" value="1"/>
</dbReference>
<protein>
    <recommendedName>
        <fullName evidence="3 12">Cutinase</fullName>
        <ecNumber evidence="3 12">3.1.1.74</ecNumber>
    </recommendedName>
</protein>